<sequence length="213" mass="23556">MALPSSLYDSLIVIAISIVIFVVGILIGKALGWATRNLLEKVGINDWIERFAIGRAIAKSGFKPSDFFGRVTSWIVYASTVVLALYSTTSFLNLVEASFILKEILVVYIGGFVKAFVVIIIGFLLVDSFVGYLYKAPEIESELEFIGPVAEYLRILLYIVTVVFALEQGGIEVAFLSSMLIPIMWGITIMMVIIILSRSISKHFRKEGDGEKS</sequence>
<evidence type="ECO:0000313" key="2">
    <source>
        <dbReference type="EMBL" id="HEU97912.1"/>
    </source>
</evidence>
<keyword evidence="1" id="KW-0472">Membrane</keyword>
<protein>
    <submittedName>
        <fullName evidence="2">Uncharacterized protein</fullName>
    </submittedName>
</protein>
<feature type="transmembrane region" description="Helical" evidence="1">
    <location>
        <begin position="173"/>
        <end position="196"/>
    </location>
</feature>
<dbReference type="Pfam" id="PF05552">
    <property type="entry name" value="MS_channel_1st_1"/>
    <property type="match status" value="1"/>
</dbReference>
<keyword evidence="1" id="KW-1133">Transmembrane helix</keyword>
<reference evidence="2" key="1">
    <citation type="journal article" date="2020" name="mSystems">
        <title>Genome- and Community-Level Interaction Insights into Carbon Utilization and Element Cycling Functions of Hydrothermarchaeota in Hydrothermal Sediment.</title>
        <authorList>
            <person name="Zhou Z."/>
            <person name="Liu Y."/>
            <person name="Xu W."/>
            <person name="Pan J."/>
            <person name="Luo Z.H."/>
            <person name="Li M."/>
        </authorList>
    </citation>
    <scope>NUCLEOTIDE SEQUENCE [LARGE SCALE GENOMIC DNA]</scope>
    <source>
        <strain evidence="2">SpSt-1259</strain>
    </source>
</reference>
<feature type="transmembrane region" description="Helical" evidence="1">
    <location>
        <begin position="106"/>
        <end position="133"/>
    </location>
</feature>
<evidence type="ECO:0000256" key="1">
    <source>
        <dbReference type="SAM" id="Phobius"/>
    </source>
</evidence>
<name>A0A7C2YLP6_9CREN</name>
<accession>A0A7C2YLP6</accession>
<dbReference type="Proteomes" id="UP000885664">
    <property type="component" value="Unassembled WGS sequence"/>
</dbReference>
<dbReference type="InterPro" id="IPR008910">
    <property type="entry name" value="MSC_TM_helix"/>
</dbReference>
<keyword evidence="1" id="KW-0812">Transmembrane</keyword>
<feature type="transmembrane region" description="Helical" evidence="1">
    <location>
        <begin position="12"/>
        <end position="31"/>
    </location>
</feature>
<comment type="caution">
    <text evidence="2">The sequence shown here is derived from an EMBL/GenBank/DDBJ whole genome shotgun (WGS) entry which is preliminary data.</text>
</comment>
<dbReference type="EMBL" id="DSFE01000078">
    <property type="protein sequence ID" value="HEU97912.1"/>
    <property type="molecule type" value="Genomic_DNA"/>
</dbReference>
<organism evidence="2">
    <name type="scientific">Fervidicoccus fontis</name>
    <dbReference type="NCBI Taxonomy" id="683846"/>
    <lineage>
        <taxon>Archaea</taxon>
        <taxon>Thermoproteota</taxon>
        <taxon>Thermoprotei</taxon>
        <taxon>Fervidicoccales</taxon>
        <taxon>Fervidicoccaceae</taxon>
        <taxon>Fervidicoccus</taxon>
    </lineage>
</organism>
<dbReference type="AlphaFoldDB" id="A0A7C2YLP6"/>
<gene>
    <name evidence="2" type="ORF">ENO36_03550</name>
</gene>
<feature type="transmembrane region" description="Helical" evidence="1">
    <location>
        <begin position="67"/>
        <end position="86"/>
    </location>
</feature>
<proteinExistence type="predicted"/>